<dbReference type="RefSeq" id="WP_189747459.1">
    <property type="nucleotide sequence ID" value="NZ_BMRL01000027.1"/>
</dbReference>
<sequence length="316" mass="34168">MNRFLLAAYPKDYRDRQGEEVLGCLSEAYPGRSWPPPREALALLRAGATARARAACENTSRPWWLEGVHLTALVLAALALVPYLQDVWHWALRIDPADHSVGFHHAGWFPWAQSAETQTRFLPYGLLPLICLVALVRGLRWIALPASAAMLMAGSGIAGSTLFGDEGVMGVGYYGLGAPLRSDDLVLSGLLLLACTVLAVHRPSPLRRRSYGWLVPAAAALFVAGSLHFTSTDPRFQLGQFAVEAAALTAAWALTAAAGDYRWLVPVAAFAVVRGEAIVNQPYLADSLPGNTVLLCLVLPIPLLAVTAQRRRKRTT</sequence>
<keyword evidence="1" id="KW-1133">Transmembrane helix</keyword>
<feature type="transmembrane region" description="Helical" evidence="1">
    <location>
        <begin position="184"/>
        <end position="201"/>
    </location>
</feature>
<organism evidence="2 3">
    <name type="scientific">Streptomyces nojiriensis</name>
    <dbReference type="NCBI Taxonomy" id="66374"/>
    <lineage>
        <taxon>Bacteria</taxon>
        <taxon>Bacillati</taxon>
        <taxon>Actinomycetota</taxon>
        <taxon>Actinomycetes</taxon>
        <taxon>Kitasatosporales</taxon>
        <taxon>Streptomycetaceae</taxon>
        <taxon>Streptomyces</taxon>
    </lineage>
</organism>
<protein>
    <recommendedName>
        <fullName evidence="4">Integral membrane protein</fullName>
    </recommendedName>
</protein>
<feature type="transmembrane region" description="Helical" evidence="1">
    <location>
        <begin position="63"/>
        <end position="84"/>
    </location>
</feature>
<comment type="caution">
    <text evidence="2">The sequence shown here is derived from an EMBL/GenBank/DDBJ whole genome shotgun (WGS) entry which is preliminary data.</text>
</comment>
<keyword evidence="1" id="KW-0812">Transmembrane</keyword>
<evidence type="ECO:0000256" key="1">
    <source>
        <dbReference type="SAM" id="Phobius"/>
    </source>
</evidence>
<dbReference type="Proteomes" id="UP000613974">
    <property type="component" value="Unassembled WGS sequence"/>
</dbReference>
<reference evidence="3" key="1">
    <citation type="submission" date="2023-07" db="EMBL/GenBank/DDBJ databases">
        <title>Whole genome shotgun sequence of Streptomyces nojiriensis NBRC 13794.</title>
        <authorList>
            <person name="Komaki H."/>
            <person name="Tamura T."/>
        </authorList>
    </citation>
    <scope>NUCLEOTIDE SEQUENCE [LARGE SCALE GENOMIC DNA]</scope>
    <source>
        <strain evidence="3">NBRC 13794</strain>
    </source>
</reference>
<feature type="transmembrane region" description="Helical" evidence="1">
    <location>
        <begin position="121"/>
        <end position="139"/>
    </location>
</feature>
<name>A0ABQ3SDN4_9ACTN</name>
<evidence type="ECO:0008006" key="4">
    <source>
        <dbReference type="Google" id="ProtNLM"/>
    </source>
</evidence>
<feature type="transmembrane region" description="Helical" evidence="1">
    <location>
        <begin position="213"/>
        <end position="231"/>
    </location>
</feature>
<dbReference type="GeneID" id="95587047"/>
<keyword evidence="1" id="KW-0472">Membrane</keyword>
<proteinExistence type="predicted"/>
<feature type="transmembrane region" description="Helical" evidence="1">
    <location>
        <begin position="146"/>
        <end position="164"/>
    </location>
</feature>
<evidence type="ECO:0000313" key="2">
    <source>
        <dbReference type="EMBL" id="GHI66172.1"/>
    </source>
</evidence>
<gene>
    <name evidence="2" type="ORF">Snoj_00900</name>
</gene>
<dbReference type="EMBL" id="BNEC01000002">
    <property type="protein sequence ID" value="GHI66172.1"/>
    <property type="molecule type" value="Genomic_DNA"/>
</dbReference>
<keyword evidence="3" id="KW-1185">Reference proteome</keyword>
<evidence type="ECO:0000313" key="3">
    <source>
        <dbReference type="Proteomes" id="UP000613974"/>
    </source>
</evidence>
<accession>A0ABQ3SDN4</accession>
<feature type="transmembrane region" description="Helical" evidence="1">
    <location>
        <begin position="288"/>
        <end position="308"/>
    </location>
</feature>